<feature type="compositionally biased region" description="Low complexity" evidence="1">
    <location>
        <begin position="728"/>
        <end position="755"/>
    </location>
</feature>
<feature type="compositionally biased region" description="Basic residues" evidence="1">
    <location>
        <begin position="798"/>
        <end position="815"/>
    </location>
</feature>
<feature type="compositionally biased region" description="Basic residues" evidence="1">
    <location>
        <begin position="833"/>
        <end position="851"/>
    </location>
</feature>
<sequence length="896" mass="96411">MEEQRLADRRLDHVGIERLRHKEGRLWPLTREQTFWEGCDEDHWNSIILKDFIDRIDARRAVRQLDIRQNQSRRVTRHGVHGLVMGGGGAGDAVAQLLHQAFDVGRDDGLVLDDQYVGGQLGVDVGLSFRDQALDRARIDGQNLGGLGRRKAFQRGQQERLSRLGRDAHQPTRSVVGFGDAAAFQLGPGARPDGVEDVVERHPRRHVGRQLTLARRQGFKRDADIVVARALIAARAPSRPGHPIPPGLGHGPGPAAHTAARRDPDRGRVPQAGAGAPARPAAGGRTQRLGRQGPDQLDRGAAAGSDAGRGRLLLRGSPYRPRCADGGDHQPGALQRHGRAGLRLAQRERGADETKRVGGYLAPAPEARRRRGDAAFGRRRIPDRRRPLGTPDGRLSRRDGGHGAAERTTPCLWRRASGWAGCLRPAVGAGAGTAVLGAAEPVRHPAAAAGGLAGDLRRRHAAVRADRGALAGLSGTGGRHLCARTFLHSPGPGRARPGRNPHPGPHPGPAGRDHHPSRPGYSGCAGGEGRPAARNPPPGEKQSADHLVPAVHAATGGDRSGRAGGAGRHATAHHRPGPDLSRPLPERGHSRGRRRHLPARTGRPAHRRGSGARPPGDDVHRSRPADHRPGQVGAPGPVAGRSRVQRPETRLRWPRRRAEGALQGRWRHQRAGGAGRRPRRRRRRRGGSGPHPDDRLRQAATRRGPDHSRAGRRLNRAADLRHARSPRRSPGARGRSLSSQRNPAPSVALAASAGAHVRGGRTDRGLFGGRDPVEAQGRDGAVVLRRARRGAGAGAGAGRRRGRAERRAHGRRSGRRGGGAGALHPPDAPYRRGDRRARHHPLFLAARHRGRTAQGRCGDRRRPDAGRRSPDPGASRPAGVDEEGQRPDRRRHRPGR</sequence>
<name>A0A0N5A0B4_PARTI</name>
<feature type="compositionally biased region" description="Low complexity" evidence="1">
    <location>
        <begin position="630"/>
        <end position="640"/>
    </location>
</feature>
<dbReference type="AlphaFoldDB" id="A0A0N5A0B4"/>
<reference evidence="3" key="1">
    <citation type="submission" date="2016-03" db="UniProtKB">
        <authorList>
            <consortium name="WormBaseParasite"/>
        </authorList>
    </citation>
    <scope>IDENTIFICATION</scope>
</reference>
<evidence type="ECO:0000256" key="1">
    <source>
        <dbReference type="SAM" id="MobiDB-lite"/>
    </source>
</evidence>
<keyword evidence="2" id="KW-1185">Reference proteome</keyword>
<feature type="compositionally biased region" description="Low complexity" evidence="1">
    <location>
        <begin position="299"/>
        <end position="317"/>
    </location>
</feature>
<feature type="compositionally biased region" description="Basic and acidic residues" evidence="1">
    <location>
        <begin position="645"/>
        <end position="659"/>
    </location>
</feature>
<evidence type="ECO:0000313" key="2">
    <source>
        <dbReference type="Proteomes" id="UP000038045"/>
    </source>
</evidence>
<feature type="compositionally biased region" description="Basic and acidic residues" evidence="1">
    <location>
        <begin position="691"/>
        <end position="709"/>
    </location>
</feature>
<feature type="compositionally biased region" description="Basic residues" evidence="1">
    <location>
        <begin position="665"/>
        <end position="686"/>
    </location>
</feature>
<dbReference type="WBParaSite" id="PTRK_0001479400.1">
    <property type="protein sequence ID" value="PTRK_0001479400.1"/>
    <property type="gene ID" value="PTRK_0001479400"/>
</dbReference>
<feature type="compositionally biased region" description="Low complexity" evidence="1">
    <location>
        <begin position="269"/>
        <end position="287"/>
    </location>
</feature>
<feature type="compositionally biased region" description="Basic and acidic residues" evidence="1">
    <location>
        <begin position="615"/>
        <end position="629"/>
    </location>
</feature>
<feature type="compositionally biased region" description="Basic residues" evidence="1">
    <location>
        <begin position="590"/>
        <end position="610"/>
    </location>
</feature>
<proteinExistence type="predicted"/>
<dbReference type="Proteomes" id="UP000038045">
    <property type="component" value="Unplaced"/>
</dbReference>
<feature type="compositionally biased region" description="Basic and acidic residues" evidence="1">
    <location>
        <begin position="857"/>
        <end position="870"/>
    </location>
</feature>
<feature type="compositionally biased region" description="Basic and acidic residues" evidence="1">
    <location>
        <begin position="345"/>
        <end position="356"/>
    </location>
</feature>
<feature type="compositionally biased region" description="Basic and acidic residues" evidence="1">
    <location>
        <begin position="394"/>
        <end position="405"/>
    </location>
</feature>
<accession>A0A0N5A0B4</accession>
<evidence type="ECO:0000313" key="3">
    <source>
        <dbReference type="WBParaSite" id="PTRK_0001479400.1"/>
    </source>
</evidence>
<organism evidence="2 3">
    <name type="scientific">Parastrongyloides trichosuri</name>
    <name type="common">Possum-specific nematode worm</name>
    <dbReference type="NCBI Taxonomy" id="131310"/>
    <lineage>
        <taxon>Eukaryota</taxon>
        <taxon>Metazoa</taxon>
        <taxon>Ecdysozoa</taxon>
        <taxon>Nematoda</taxon>
        <taxon>Chromadorea</taxon>
        <taxon>Rhabditida</taxon>
        <taxon>Tylenchina</taxon>
        <taxon>Panagrolaimomorpha</taxon>
        <taxon>Strongyloidoidea</taxon>
        <taxon>Strongyloididae</taxon>
        <taxon>Parastrongyloides</taxon>
    </lineage>
</organism>
<protein>
    <submittedName>
        <fullName evidence="3">Chromo domain-containing protein</fullName>
    </submittedName>
</protein>
<feature type="region of interest" description="Disordered" evidence="1">
    <location>
        <begin position="471"/>
        <end position="896"/>
    </location>
</feature>
<feature type="region of interest" description="Disordered" evidence="1">
    <location>
        <begin position="237"/>
        <end position="406"/>
    </location>
</feature>